<accession>A0A5K0VBH3</accession>
<protein>
    <submittedName>
        <fullName evidence="1">Uncharacterized protein</fullName>
    </submittedName>
</protein>
<evidence type="ECO:0000313" key="1">
    <source>
        <dbReference type="EMBL" id="VVV38291.1"/>
    </source>
</evidence>
<proteinExistence type="predicted"/>
<name>A0A5K0VBH3_9MAGN</name>
<gene>
    <name evidence="1" type="ORF">NYM_LOCUS1380</name>
</gene>
<sequence length="42" mass="4560">MSPWGMPSAAGSGDIHGQLREQVNIRQQCAMSCAVHSPWCMT</sequence>
<dbReference type="EMBL" id="LR721774">
    <property type="protein sequence ID" value="VVV38291.1"/>
    <property type="molecule type" value="Genomic_DNA"/>
</dbReference>
<organism evidence="1">
    <name type="scientific">Nymphaea colorata</name>
    <name type="common">pocket water lily</name>
    <dbReference type="NCBI Taxonomy" id="210225"/>
    <lineage>
        <taxon>Eukaryota</taxon>
        <taxon>Viridiplantae</taxon>
        <taxon>Streptophyta</taxon>
        <taxon>Embryophyta</taxon>
        <taxon>Tracheophyta</taxon>
        <taxon>Spermatophyta</taxon>
        <taxon>Magnoliopsida</taxon>
        <taxon>Nymphaeales</taxon>
        <taxon>Nymphaeaceae</taxon>
        <taxon>Nymphaea</taxon>
    </lineage>
</organism>
<dbReference type="AlphaFoldDB" id="A0A5K0VBH3"/>
<reference evidence="1" key="1">
    <citation type="submission" date="2019-09" db="EMBL/GenBank/DDBJ databases">
        <authorList>
            <person name="Zhang L."/>
        </authorList>
    </citation>
    <scope>NUCLEOTIDE SEQUENCE</scope>
</reference>